<feature type="region of interest" description="Disordered" evidence="1">
    <location>
        <begin position="85"/>
        <end position="187"/>
    </location>
</feature>
<gene>
    <name evidence="2" type="ORF">NC653_027878</name>
</gene>
<dbReference type="Proteomes" id="UP001164929">
    <property type="component" value="Chromosome 11"/>
</dbReference>
<feature type="region of interest" description="Disordered" evidence="1">
    <location>
        <begin position="60"/>
        <end position="79"/>
    </location>
</feature>
<evidence type="ECO:0000313" key="2">
    <source>
        <dbReference type="EMBL" id="KAJ6979872.1"/>
    </source>
</evidence>
<evidence type="ECO:0008006" key="4">
    <source>
        <dbReference type="Google" id="ProtNLM"/>
    </source>
</evidence>
<name>A0AAD6M760_9ROSI</name>
<dbReference type="PANTHER" id="PTHR31286:SF168">
    <property type="entry name" value="DUF4283 DOMAIN-CONTAINING PROTEIN"/>
    <property type="match status" value="1"/>
</dbReference>
<dbReference type="InterPro" id="IPR040256">
    <property type="entry name" value="At4g02000-like"/>
</dbReference>
<feature type="compositionally biased region" description="Basic and acidic residues" evidence="1">
    <location>
        <begin position="132"/>
        <end position="142"/>
    </location>
</feature>
<feature type="compositionally biased region" description="Polar residues" evidence="1">
    <location>
        <begin position="106"/>
        <end position="131"/>
    </location>
</feature>
<organism evidence="2 3">
    <name type="scientific">Populus alba x Populus x berolinensis</name>
    <dbReference type="NCBI Taxonomy" id="444605"/>
    <lineage>
        <taxon>Eukaryota</taxon>
        <taxon>Viridiplantae</taxon>
        <taxon>Streptophyta</taxon>
        <taxon>Embryophyta</taxon>
        <taxon>Tracheophyta</taxon>
        <taxon>Spermatophyta</taxon>
        <taxon>Magnoliopsida</taxon>
        <taxon>eudicotyledons</taxon>
        <taxon>Gunneridae</taxon>
        <taxon>Pentapetalae</taxon>
        <taxon>rosids</taxon>
        <taxon>fabids</taxon>
        <taxon>Malpighiales</taxon>
        <taxon>Salicaceae</taxon>
        <taxon>Saliceae</taxon>
        <taxon>Populus</taxon>
    </lineage>
</organism>
<reference evidence="2" key="1">
    <citation type="journal article" date="2023" name="Mol. Ecol. Resour.">
        <title>Chromosome-level genome assembly of a triploid poplar Populus alba 'Berolinensis'.</title>
        <authorList>
            <person name="Chen S."/>
            <person name="Yu Y."/>
            <person name="Wang X."/>
            <person name="Wang S."/>
            <person name="Zhang T."/>
            <person name="Zhou Y."/>
            <person name="He R."/>
            <person name="Meng N."/>
            <person name="Wang Y."/>
            <person name="Liu W."/>
            <person name="Liu Z."/>
            <person name="Liu J."/>
            <person name="Guo Q."/>
            <person name="Huang H."/>
            <person name="Sederoff R.R."/>
            <person name="Wang G."/>
            <person name="Qu G."/>
            <person name="Chen S."/>
        </authorList>
    </citation>
    <scope>NUCLEOTIDE SEQUENCE</scope>
    <source>
        <strain evidence="2">SC-2020</strain>
    </source>
</reference>
<keyword evidence="3" id="KW-1185">Reference proteome</keyword>
<accession>A0AAD6M760</accession>
<evidence type="ECO:0000313" key="3">
    <source>
        <dbReference type="Proteomes" id="UP001164929"/>
    </source>
</evidence>
<proteinExistence type="predicted"/>
<dbReference type="EMBL" id="JAQIZT010000011">
    <property type="protein sequence ID" value="KAJ6979872.1"/>
    <property type="molecule type" value="Genomic_DNA"/>
</dbReference>
<protein>
    <recommendedName>
        <fullName evidence="4">Zinc knuckle CX2CX4HX4C domain-containing protein</fullName>
    </recommendedName>
</protein>
<evidence type="ECO:0000256" key="1">
    <source>
        <dbReference type="SAM" id="MobiDB-lite"/>
    </source>
</evidence>
<comment type="caution">
    <text evidence="2">The sequence shown here is derived from an EMBL/GenBank/DDBJ whole genome shotgun (WGS) entry which is preliminary data.</text>
</comment>
<dbReference type="PANTHER" id="PTHR31286">
    <property type="entry name" value="GLYCINE-RICH CELL WALL STRUCTURAL PROTEIN 1.8-LIKE"/>
    <property type="match status" value="1"/>
</dbReference>
<sequence length="187" mass="20756">MTRLSYTRVLIEVDLLGDLPSFVNIVLPNGSNLAQQVLYESLPRFCKSCHIFWHTENACRKGTKPKRKTRPQDIHEDFGSPFADTVAVEKQQSYSQGPPVDPMTTEVATSETRSHSTPGSKRTKFTNPKQVSDSRKGEEALPIKRQYLTRSKASKKDAQPSLGKPGKSKGPVLLHSSSDDMAPSLLM</sequence>
<dbReference type="AlphaFoldDB" id="A0AAD6M760"/>